<dbReference type="EMBL" id="JAHWGL010000027">
    <property type="protein sequence ID" value="MBW3128669.1"/>
    <property type="molecule type" value="Genomic_DNA"/>
</dbReference>
<protein>
    <recommendedName>
        <fullName evidence="3">Bulb-type lectin domain-containing protein</fullName>
    </recommendedName>
</protein>
<dbReference type="PANTHER" id="PTHR42754:SF1">
    <property type="entry name" value="LIPOPROTEIN"/>
    <property type="match status" value="1"/>
</dbReference>
<organism evidence="1 2">
    <name type="scientific">Hymenobacter profundi</name>
    <dbReference type="NCBI Taxonomy" id="1982110"/>
    <lineage>
        <taxon>Bacteria</taxon>
        <taxon>Pseudomonadati</taxon>
        <taxon>Bacteroidota</taxon>
        <taxon>Cytophagia</taxon>
        <taxon>Cytophagales</taxon>
        <taxon>Hymenobacteraceae</taxon>
        <taxon>Hymenobacter</taxon>
    </lineage>
</organism>
<dbReference type="Proteomes" id="UP000826188">
    <property type="component" value="Unassembled WGS sequence"/>
</dbReference>
<name>A0ABS6X102_9BACT</name>
<evidence type="ECO:0008006" key="3">
    <source>
        <dbReference type="Google" id="ProtNLM"/>
    </source>
</evidence>
<evidence type="ECO:0000313" key="1">
    <source>
        <dbReference type="EMBL" id="MBW3128669.1"/>
    </source>
</evidence>
<dbReference type="RefSeq" id="WP_219158545.1">
    <property type="nucleotide sequence ID" value="NZ_JAHWGL010000027.1"/>
</dbReference>
<reference evidence="1 2" key="1">
    <citation type="submission" date="2021-07" db="EMBL/GenBank/DDBJ databases">
        <title>Hymenobacter profundi sp. nov., isolated from deep-sea water.</title>
        <authorList>
            <person name="Kim M.K."/>
        </authorList>
    </citation>
    <scope>NUCLEOTIDE SEQUENCE [LARGE SCALE GENOMIC DNA]</scope>
    <source>
        <strain evidence="1 2">M2</strain>
    </source>
</reference>
<evidence type="ECO:0000313" key="2">
    <source>
        <dbReference type="Proteomes" id="UP000826188"/>
    </source>
</evidence>
<accession>A0ABS6X102</accession>
<proteinExistence type="predicted"/>
<dbReference type="PANTHER" id="PTHR42754">
    <property type="entry name" value="ENDOGLUCANASE"/>
    <property type="match status" value="1"/>
</dbReference>
<sequence length="215" mass="22366">MLLNPTEGIQLEFEVIKVDQAGNVVRTHHYPGKYGGDIQPTADGNFVLTGTRGDKVFLTKITPSGAVLWTSQLGEGIFNHAHAVVQTPDGGYALTGHTTIAGLGRQILLLKTNALGQPQAAYHFGAADDDVGLTIQVNGQGEYIVGGYSNSQGNLAGALCALRIAPTGAELSRKVVAGSEGRLLAVRKTADGGLLFCGHDDGSGYLLKTTAALQP</sequence>
<keyword evidence="2" id="KW-1185">Reference proteome</keyword>
<gene>
    <name evidence="1" type="ORF">KYK14_08915</name>
</gene>
<comment type="caution">
    <text evidence="1">The sequence shown here is derived from an EMBL/GenBank/DDBJ whole genome shotgun (WGS) entry which is preliminary data.</text>
</comment>